<dbReference type="RefSeq" id="WP_085089003.1">
    <property type="nucleotide sequence ID" value="NZ_BLKV01000001.1"/>
</dbReference>
<feature type="region of interest" description="Disordered" evidence="3">
    <location>
        <begin position="63"/>
        <end position="92"/>
    </location>
</feature>
<dbReference type="InterPro" id="IPR014795">
    <property type="entry name" value="TacA_1-like"/>
</dbReference>
<dbReference type="EMBL" id="BLKV01000001">
    <property type="protein sequence ID" value="GFG70304.1"/>
    <property type="molecule type" value="Genomic_DNA"/>
</dbReference>
<protein>
    <recommendedName>
        <fullName evidence="6">DUF1778 domain-containing protein</fullName>
    </recommendedName>
</protein>
<comment type="similarity">
    <text evidence="2">Belongs to the TacA antitoxin family.</text>
</comment>
<evidence type="ECO:0000313" key="5">
    <source>
        <dbReference type="Proteomes" id="UP000465263"/>
    </source>
</evidence>
<dbReference type="PANTHER" id="PTHR35401">
    <property type="entry name" value="COPG FAMILY HELIX-TURN-HELIX PROTEIN-RELATED-RELATED"/>
    <property type="match status" value="1"/>
</dbReference>
<sequence>MTSTERLHFRVRADTQARLRSAAEIERQSLTEFVLSAAEERAEAVLSRRTTVPAEFFDAMFDALSQPPDPNEAMRRVARSPRVSRHDVSRHD</sequence>
<dbReference type="Pfam" id="PF08681">
    <property type="entry name" value="TacA1"/>
    <property type="match status" value="1"/>
</dbReference>
<dbReference type="SUPFAM" id="SSF47598">
    <property type="entry name" value="Ribbon-helix-helix"/>
    <property type="match status" value="1"/>
</dbReference>
<evidence type="ECO:0000256" key="3">
    <source>
        <dbReference type="SAM" id="MobiDB-lite"/>
    </source>
</evidence>
<evidence type="ECO:0000256" key="1">
    <source>
        <dbReference type="ARBA" id="ARBA00022649"/>
    </source>
</evidence>
<dbReference type="OrthoDB" id="4764055at2"/>
<keyword evidence="5" id="KW-1185">Reference proteome</keyword>
<reference evidence="4 5" key="1">
    <citation type="journal article" date="2019" name="Emerg. Microbes Infect.">
        <title>Comprehensive subspecies identification of 175 nontuberculous mycobacteria species based on 7547 genomic profiles.</title>
        <authorList>
            <person name="Matsumoto Y."/>
            <person name="Kinjo T."/>
            <person name="Motooka D."/>
            <person name="Nabeya D."/>
            <person name="Jung N."/>
            <person name="Uechi K."/>
            <person name="Horii T."/>
            <person name="Iida T."/>
            <person name="Fujita J."/>
            <person name="Nakamura S."/>
        </authorList>
    </citation>
    <scope>NUCLEOTIDE SEQUENCE [LARGE SCALE GENOMIC DNA]</scope>
    <source>
        <strain evidence="4 5">JCM 16017</strain>
    </source>
</reference>
<keyword evidence="1" id="KW-1277">Toxin-antitoxin system</keyword>
<proteinExistence type="inferred from homology"/>
<dbReference type="InterPro" id="IPR010985">
    <property type="entry name" value="Ribbon_hlx_hlx"/>
</dbReference>
<evidence type="ECO:0000256" key="2">
    <source>
        <dbReference type="ARBA" id="ARBA00049988"/>
    </source>
</evidence>
<evidence type="ECO:0000313" key="4">
    <source>
        <dbReference type="EMBL" id="GFG70304.1"/>
    </source>
</evidence>
<dbReference type="AlphaFoldDB" id="A0A7I9XK51"/>
<dbReference type="Proteomes" id="UP000465263">
    <property type="component" value="Unassembled WGS sequence"/>
</dbReference>
<organism evidence="4 5">
    <name type="scientific">Mycolicibacter senuensis</name>
    <dbReference type="NCBI Taxonomy" id="386913"/>
    <lineage>
        <taxon>Bacteria</taxon>
        <taxon>Bacillati</taxon>
        <taxon>Actinomycetota</taxon>
        <taxon>Actinomycetes</taxon>
        <taxon>Mycobacteriales</taxon>
        <taxon>Mycobacteriaceae</taxon>
        <taxon>Mycolicibacter</taxon>
    </lineage>
</organism>
<name>A0A7I9XK51_9MYCO</name>
<accession>A0A7I9XK51</accession>
<comment type="caution">
    <text evidence="4">The sequence shown here is derived from an EMBL/GenBank/DDBJ whole genome shotgun (WGS) entry which is preliminary data.</text>
</comment>
<gene>
    <name evidence="4" type="ORF">MSEN_20240</name>
</gene>
<dbReference type="GO" id="GO:0006355">
    <property type="term" value="P:regulation of DNA-templated transcription"/>
    <property type="evidence" value="ECO:0007669"/>
    <property type="project" value="InterPro"/>
</dbReference>
<dbReference type="Gene3D" id="1.20.5.780">
    <property type="entry name" value="Single helix bin"/>
    <property type="match status" value="1"/>
</dbReference>
<evidence type="ECO:0008006" key="6">
    <source>
        <dbReference type="Google" id="ProtNLM"/>
    </source>
</evidence>